<keyword evidence="1" id="KW-0805">Transcription regulation</keyword>
<dbReference type="PROSITE" id="PS50932">
    <property type="entry name" value="HTH_LACI_2"/>
    <property type="match status" value="1"/>
</dbReference>
<dbReference type="GO" id="GO:0000976">
    <property type="term" value="F:transcription cis-regulatory region binding"/>
    <property type="evidence" value="ECO:0007669"/>
    <property type="project" value="TreeGrafter"/>
</dbReference>
<dbReference type="Pfam" id="PF13377">
    <property type="entry name" value="Peripla_BP_3"/>
    <property type="match status" value="1"/>
</dbReference>
<evidence type="ECO:0000259" key="4">
    <source>
        <dbReference type="PROSITE" id="PS50932"/>
    </source>
</evidence>
<dbReference type="InterPro" id="IPR046335">
    <property type="entry name" value="LacI/GalR-like_sensor"/>
</dbReference>
<evidence type="ECO:0000313" key="5">
    <source>
        <dbReference type="EMBL" id="SFG48207.1"/>
    </source>
</evidence>
<dbReference type="Gene3D" id="1.10.260.40">
    <property type="entry name" value="lambda repressor-like DNA-binding domains"/>
    <property type="match status" value="1"/>
</dbReference>
<dbReference type="PANTHER" id="PTHR30146:SF153">
    <property type="entry name" value="LACTOSE OPERON REPRESSOR"/>
    <property type="match status" value="1"/>
</dbReference>
<sequence length="347" mass="37109">MAAQGKAQLETQYGLLTGIAAEAGVSLSTVSKVVHRRRDVGAATRARVEELLARNGYVRPWEPEPARPRQIIAVFRDMSGPYTLEVARGIVDAAGELGINVVTGTTSRRPISRWLEECVALGAAGLIIVISMLAEEDQRRIVEQRLPVVLIDPLSAPSLDIPSIGVTNWNGARDAMHHLLGLGHTRIGMVAGRSHSLAGAARLHGYRAALEEAGIGYDPSIVRSTDFDYDEALTASLQILRSAEPPTAVFAASDAQALGVLEAARQEGFGVPDDLAVMSFDDTLVAAMACPPLSAVRQPFEELGHEATRVLMQLAEGRPPVSPRIELATELVLRTSTSVPRHADGSR</sequence>
<dbReference type="AlphaFoldDB" id="A0A1I2SBD3"/>
<dbReference type="InterPro" id="IPR010982">
    <property type="entry name" value="Lambda_DNA-bd_dom_sf"/>
</dbReference>
<evidence type="ECO:0000256" key="2">
    <source>
        <dbReference type="ARBA" id="ARBA00023125"/>
    </source>
</evidence>
<dbReference type="SUPFAM" id="SSF53822">
    <property type="entry name" value="Periplasmic binding protein-like I"/>
    <property type="match status" value="1"/>
</dbReference>
<dbReference type="Proteomes" id="UP000181942">
    <property type="component" value="Unassembled WGS sequence"/>
</dbReference>
<name>A0A1I2SBD3_9ACTN</name>
<evidence type="ECO:0000256" key="1">
    <source>
        <dbReference type="ARBA" id="ARBA00023015"/>
    </source>
</evidence>
<keyword evidence="2" id="KW-0238">DNA-binding</keyword>
<keyword evidence="3" id="KW-0804">Transcription</keyword>
<organism evidence="5 6">
    <name type="scientific">Streptomyces mirabilis</name>
    <dbReference type="NCBI Taxonomy" id="68239"/>
    <lineage>
        <taxon>Bacteria</taxon>
        <taxon>Bacillati</taxon>
        <taxon>Actinomycetota</taxon>
        <taxon>Actinomycetes</taxon>
        <taxon>Kitasatosporales</taxon>
        <taxon>Streptomycetaceae</taxon>
        <taxon>Streptomyces</taxon>
    </lineage>
</organism>
<evidence type="ECO:0000313" key="6">
    <source>
        <dbReference type="Proteomes" id="UP000181942"/>
    </source>
</evidence>
<reference evidence="5 6" key="1">
    <citation type="submission" date="2016-10" db="EMBL/GenBank/DDBJ databases">
        <authorList>
            <person name="de Groot N.N."/>
        </authorList>
    </citation>
    <scope>NUCLEOTIDE SEQUENCE [LARGE SCALE GENOMIC DNA]</scope>
    <source>
        <strain evidence="5 6">OK461</strain>
    </source>
</reference>
<dbReference type="SMART" id="SM00354">
    <property type="entry name" value="HTH_LACI"/>
    <property type="match status" value="1"/>
</dbReference>
<dbReference type="SUPFAM" id="SSF47413">
    <property type="entry name" value="lambda repressor-like DNA-binding domains"/>
    <property type="match status" value="1"/>
</dbReference>
<accession>A0A1I2SBD3</accession>
<dbReference type="STRING" id="68239.GCA_000745715_07203"/>
<dbReference type="InterPro" id="IPR000843">
    <property type="entry name" value="HTH_LacI"/>
</dbReference>
<feature type="domain" description="HTH lacI-type" evidence="4">
    <location>
        <begin position="19"/>
        <end position="59"/>
    </location>
</feature>
<gene>
    <name evidence="5" type="ORF">SAMN02787118_121123</name>
</gene>
<evidence type="ECO:0000256" key="3">
    <source>
        <dbReference type="ARBA" id="ARBA00023163"/>
    </source>
</evidence>
<dbReference type="GO" id="GO:0003700">
    <property type="term" value="F:DNA-binding transcription factor activity"/>
    <property type="evidence" value="ECO:0007669"/>
    <property type="project" value="TreeGrafter"/>
</dbReference>
<dbReference type="PANTHER" id="PTHR30146">
    <property type="entry name" value="LACI-RELATED TRANSCRIPTIONAL REPRESSOR"/>
    <property type="match status" value="1"/>
</dbReference>
<dbReference type="Gene3D" id="3.40.50.2300">
    <property type="match status" value="2"/>
</dbReference>
<dbReference type="Pfam" id="PF00356">
    <property type="entry name" value="LacI"/>
    <property type="match status" value="1"/>
</dbReference>
<proteinExistence type="predicted"/>
<dbReference type="CDD" id="cd01392">
    <property type="entry name" value="HTH_LacI"/>
    <property type="match status" value="1"/>
</dbReference>
<protein>
    <submittedName>
        <fullName evidence="5">Transcriptional regulator, LacI family</fullName>
    </submittedName>
</protein>
<dbReference type="InterPro" id="IPR028082">
    <property type="entry name" value="Peripla_BP_I"/>
</dbReference>
<dbReference type="RefSeq" id="WP_075032014.1">
    <property type="nucleotide sequence ID" value="NZ_FONR01000021.1"/>
</dbReference>
<dbReference type="EMBL" id="FONR01000021">
    <property type="protein sequence ID" value="SFG48207.1"/>
    <property type="molecule type" value="Genomic_DNA"/>
</dbReference>
<dbReference type="OrthoDB" id="3227375at2"/>